<proteinExistence type="inferred from homology"/>
<dbReference type="InterPro" id="IPR027469">
    <property type="entry name" value="Cation_efflux_TMD_sf"/>
</dbReference>
<keyword evidence="4" id="KW-1003">Cell membrane</keyword>
<evidence type="ECO:0000256" key="7">
    <source>
        <dbReference type="ARBA" id="ARBA00023136"/>
    </source>
</evidence>
<evidence type="ECO:0000259" key="10">
    <source>
        <dbReference type="Pfam" id="PF16916"/>
    </source>
</evidence>
<name>A0A1Y5T192_9RHOB</name>
<dbReference type="Pfam" id="PF16916">
    <property type="entry name" value="ZT_dimer"/>
    <property type="match status" value="1"/>
</dbReference>
<dbReference type="OrthoDB" id="9806522at2"/>
<dbReference type="InterPro" id="IPR002524">
    <property type="entry name" value="Cation_efflux"/>
</dbReference>
<organism evidence="11 12">
    <name type="scientific">Aquimixticola soesokkakensis</name>
    <dbReference type="NCBI Taxonomy" id="1519096"/>
    <lineage>
        <taxon>Bacteria</taxon>
        <taxon>Pseudomonadati</taxon>
        <taxon>Pseudomonadota</taxon>
        <taxon>Alphaproteobacteria</taxon>
        <taxon>Rhodobacterales</taxon>
        <taxon>Paracoccaceae</taxon>
        <taxon>Aquimixticola</taxon>
    </lineage>
</organism>
<dbReference type="InterPro" id="IPR050291">
    <property type="entry name" value="CDF_Transporter"/>
</dbReference>
<evidence type="ECO:0000313" key="12">
    <source>
        <dbReference type="Proteomes" id="UP000193862"/>
    </source>
</evidence>
<dbReference type="SUPFAM" id="SSF161111">
    <property type="entry name" value="Cation efflux protein transmembrane domain-like"/>
    <property type="match status" value="1"/>
</dbReference>
<dbReference type="InterPro" id="IPR036837">
    <property type="entry name" value="Cation_efflux_CTD_sf"/>
</dbReference>
<evidence type="ECO:0000256" key="4">
    <source>
        <dbReference type="ARBA" id="ARBA00022475"/>
    </source>
</evidence>
<feature type="transmembrane region" description="Helical" evidence="8">
    <location>
        <begin position="12"/>
        <end position="35"/>
    </location>
</feature>
<sequence length="307" mass="32153">MTSPSPLHGKLNLTAGLASVAVAFTLVIAKLWALYVTGSLAVGASLADSGLDLMISLAGLAAISYAARPPDEDHAYGHTSAEDLTALGQSFFILISGIAIIYTAIGRYADPTPPELSAEAAGIAVMVLSIALTLVLITFQRSVAKRTGNKVVAADSLHYVGDLIPNIGAIVSLIAAKMFGFDFIDSLVAIGAALLMISGALKIGKTALDALMDRKAPDAEIEGIAAITANFDGVLGFHDLKTRTAGSRTFVTLHIELDGRQSLYEAHEIGADLRRAIMEAYPNADVIIHKDVWFPTPKPDETDAPSA</sequence>
<dbReference type="GO" id="GO:0015086">
    <property type="term" value="F:cadmium ion transmembrane transporter activity"/>
    <property type="evidence" value="ECO:0007669"/>
    <property type="project" value="TreeGrafter"/>
</dbReference>
<evidence type="ECO:0000313" key="11">
    <source>
        <dbReference type="EMBL" id="SLN53340.1"/>
    </source>
</evidence>
<evidence type="ECO:0000256" key="6">
    <source>
        <dbReference type="ARBA" id="ARBA00022989"/>
    </source>
</evidence>
<dbReference type="EMBL" id="FWFS01000008">
    <property type="protein sequence ID" value="SLN53340.1"/>
    <property type="molecule type" value="Genomic_DNA"/>
</dbReference>
<comment type="similarity">
    <text evidence="2">Belongs to the cation diffusion facilitator (CDF) transporter (TC 2.A.4) family.</text>
</comment>
<dbReference type="Proteomes" id="UP000193862">
    <property type="component" value="Unassembled WGS sequence"/>
</dbReference>
<evidence type="ECO:0000256" key="1">
    <source>
        <dbReference type="ARBA" id="ARBA00004141"/>
    </source>
</evidence>
<dbReference type="SUPFAM" id="SSF160240">
    <property type="entry name" value="Cation efflux protein cytoplasmic domain-like"/>
    <property type="match status" value="1"/>
</dbReference>
<accession>A0A1Y5T192</accession>
<feature type="domain" description="Cation efflux protein transmembrane" evidence="9">
    <location>
        <begin position="17"/>
        <end position="212"/>
    </location>
</feature>
<keyword evidence="5 8" id="KW-0812">Transmembrane</keyword>
<feature type="transmembrane region" description="Helical" evidence="8">
    <location>
        <begin position="120"/>
        <end position="139"/>
    </location>
</feature>
<feature type="transmembrane region" description="Helical" evidence="8">
    <location>
        <begin position="84"/>
        <end position="105"/>
    </location>
</feature>
<gene>
    <name evidence="11" type="primary">fieF</name>
    <name evidence="11" type="ORF">AQS8620_02337</name>
</gene>
<feature type="transmembrane region" description="Helical" evidence="8">
    <location>
        <begin position="186"/>
        <end position="204"/>
    </location>
</feature>
<dbReference type="AlphaFoldDB" id="A0A1Y5T192"/>
<keyword evidence="12" id="KW-1185">Reference proteome</keyword>
<evidence type="ECO:0000256" key="2">
    <source>
        <dbReference type="ARBA" id="ARBA00008114"/>
    </source>
</evidence>
<dbReference type="Pfam" id="PF01545">
    <property type="entry name" value="Cation_efflux"/>
    <property type="match status" value="1"/>
</dbReference>
<dbReference type="InterPro" id="IPR058533">
    <property type="entry name" value="Cation_efflux_TM"/>
</dbReference>
<dbReference type="Gene3D" id="1.20.1510.10">
    <property type="entry name" value="Cation efflux protein transmembrane domain"/>
    <property type="match status" value="1"/>
</dbReference>
<feature type="transmembrane region" description="Helical" evidence="8">
    <location>
        <begin position="41"/>
        <end position="63"/>
    </location>
</feature>
<keyword evidence="3" id="KW-0813">Transport</keyword>
<dbReference type="RefSeq" id="WP_085837053.1">
    <property type="nucleotide sequence ID" value="NZ_FWFS01000008.1"/>
</dbReference>
<dbReference type="Gene3D" id="3.30.70.1350">
    <property type="entry name" value="Cation efflux protein, cytoplasmic domain"/>
    <property type="match status" value="1"/>
</dbReference>
<dbReference type="GO" id="GO:0006882">
    <property type="term" value="P:intracellular zinc ion homeostasis"/>
    <property type="evidence" value="ECO:0007669"/>
    <property type="project" value="TreeGrafter"/>
</dbReference>
<evidence type="ECO:0000256" key="8">
    <source>
        <dbReference type="SAM" id="Phobius"/>
    </source>
</evidence>
<dbReference type="InterPro" id="IPR027470">
    <property type="entry name" value="Cation_efflux_CTD"/>
</dbReference>
<keyword evidence="7 8" id="KW-0472">Membrane</keyword>
<dbReference type="NCBIfam" id="TIGR01297">
    <property type="entry name" value="CDF"/>
    <property type="match status" value="1"/>
</dbReference>
<feature type="domain" description="Cation efflux protein cytoplasmic" evidence="10">
    <location>
        <begin position="217"/>
        <end position="289"/>
    </location>
</feature>
<evidence type="ECO:0000259" key="9">
    <source>
        <dbReference type="Pfam" id="PF01545"/>
    </source>
</evidence>
<dbReference type="GO" id="GO:0005886">
    <property type="term" value="C:plasma membrane"/>
    <property type="evidence" value="ECO:0007669"/>
    <property type="project" value="TreeGrafter"/>
</dbReference>
<reference evidence="11 12" key="1">
    <citation type="submission" date="2017-03" db="EMBL/GenBank/DDBJ databases">
        <authorList>
            <person name="Afonso C.L."/>
            <person name="Miller P.J."/>
            <person name="Scott M.A."/>
            <person name="Spackman E."/>
            <person name="Goraichik I."/>
            <person name="Dimitrov K.M."/>
            <person name="Suarez D.L."/>
            <person name="Swayne D.E."/>
        </authorList>
    </citation>
    <scope>NUCLEOTIDE SEQUENCE [LARGE SCALE GENOMIC DNA]</scope>
    <source>
        <strain evidence="11 12">CECT 8620</strain>
    </source>
</reference>
<dbReference type="GO" id="GO:0015341">
    <property type="term" value="F:zinc efflux antiporter activity"/>
    <property type="evidence" value="ECO:0007669"/>
    <property type="project" value="TreeGrafter"/>
</dbReference>
<protein>
    <submittedName>
        <fullName evidence="11">Ferrous-iron efflux pump FieF</fullName>
    </submittedName>
</protein>
<evidence type="ECO:0000256" key="3">
    <source>
        <dbReference type="ARBA" id="ARBA00022448"/>
    </source>
</evidence>
<evidence type="ECO:0000256" key="5">
    <source>
        <dbReference type="ARBA" id="ARBA00022692"/>
    </source>
</evidence>
<dbReference type="PANTHER" id="PTHR43840">
    <property type="entry name" value="MITOCHONDRIAL METAL TRANSPORTER 1-RELATED"/>
    <property type="match status" value="1"/>
</dbReference>
<keyword evidence="6 8" id="KW-1133">Transmembrane helix</keyword>
<dbReference type="PANTHER" id="PTHR43840:SF41">
    <property type="entry name" value="CATION-EFFLUX PUMP FIEF"/>
    <property type="match status" value="1"/>
</dbReference>
<dbReference type="GO" id="GO:0015093">
    <property type="term" value="F:ferrous iron transmembrane transporter activity"/>
    <property type="evidence" value="ECO:0007669"/>
    <property type="project" value="TreeGrafter"/>
</dbReference>
<feature type="transmembrane region" description="Helical" evidence="8">
    <location>
        <begin position="159"/>
        <end position="180"/>
    </location>
</feature>
<comment type="subcellular location">
    <subcellularLocation>
        <location evidence="1">Membrane</location>
        <topology evidence="1">Multi-pass membrane protein</topology>
    </subcellularLocation>
</comment>